<evidence type="ECO:0000313" key="1">
    <source>
        <dbReference type="EMBL" id="KAL0455054.1"/>
    </source>
</evidence>
<reference evidence="1" key="1">
    <citation type="submission" date="2020-06" db="EMBL/GenBank/DDBJ databases">
        <authorList>
            <person name="Li T."/>
            <person name="Hu X."/>
            <person name="Zhang T."/>
            <person name="Song X."/>
            <person name="Zhang H."/>
            <person name="Dai N."/>
            <person name="Sheng W."/>
            <person name="Hou X."/>
            <person name="Wei L."/>
        </authorList>
    </citation>
    <scope>NUCLEOTIDE SEQUENCE</scope>
    <source>
        <strain evidence="1">KEN1</strain>
        <tissue evidence="1">Leaf</tissue>
    </source>
</reference>
<dbReference type="EMBL" id="JACGWN010000003">
    <property type="protein sequence ID" value="KAL0455054.1"/>
    <property type="molecule type" value="Genomic_DNA"/>
</dbReference>
<proteinExistence type="predicted"/>
<name>A0AAW2XPG5_9LAMI</name>
<accession>A0AAW2XPG5</accession>
<comment type="caution">
    <text evidence="1">The sequence shown here is derived from an EMBL/GenBank/DDBJ whole genome shotgun (WGS) entry which is preliminary data.</text>
</comment>
<gene>
    <name evidence="1" type="ORF">Slati_0844600</name>
</gene>
<reference evidence="1" key="2">
    <citation type="journal article" date="2024" name="Plant">
        <title>Genomic evolution and insights into agronomic trait innovations of Sesamum species.</title>
        <authorList>
            <person name="Miao H."/>
            <person name="Wang L."/>
            <person name="Qu L."/>
            <person name="Liu H."/>
            <person name="Sun Y."/>
            <person name="Le M."/>
            <person name="Wang Q."/>
            <person name="Wei S."/>
            <person name="Zheng Y."/>
            <person name="Lin W."/>
            <person name="Duan Y."/>
            <person name="Cao H."/>
            <person name="Xiong S."/>
            <person name="Wang X."/>
            <person name="Wei L."/>
            <person name="Li C."/>
            <person name="Ma Q."/>
            <person name="Ju M."/>
            <person name="Zhao R."/>
            <person name="Li G."/>
            <person name="Mu C."/>
            <person name="Tian Q."/>
            <person name="Mei H."/>
            <person name="Zhang T."/>
            <person name="Gao T."/>
            <person name="Zhang H."/>
        </authorList>
    </citation>
    <scope>NUCLEOTIDE SEQUENCE</scope>
    <source>
        <strain evidence="1">KEN1</strain>
    </source>
</reference>
<sequence>MDGDYGESRNIDKMKAFRVRHYVDDNDEDTKVKVLGKSLKKAPNFVDLNGTEKDAVGSLNVTKNMTGESHPVSSVMQGFN</sequence>
<organism evidence="1">
    <name type="scientific">Sesamum latifolium</name>
    <dbReference type="NCBI Taxonomy" id="2727402"/>
    <lineage>
        <taxon>Eukaryota</taxon>
        <taxon>Viridiplantae</taxon>
        <taxon>Streptophyta</taxon>
        <taxon>Embryophyta</taxon>
        <taxon>Tracheophyta</taxon>
        <taxon>Spermatophyta</taxon>
        <taxon>Magnoliopsida</taxon>
        <taxon>eudicotyledons</taxon>
        <taxon>Gunneridae</taxon>
        <taxon>Pentapetalae</taxon>
        <taxon>asterids</taxon>
        <taxon>lamiids</taxon>
        <taxon>Lamiales</taxon>
        <taxon>Pedaliaceae</taxon>
        <taxon>Sesamum</taxon>
    </lineage>
</organism>
<dbReference type="AlphaFoldDB" id="A0AAW2XPG5"/>
<protein>
    <submittedName>
        <fullName evidence="1">Uncharacterized protein</fullName>
    </submittedName>
</protein>